<dbReference type="SUPFAM" id="SSF48452">
    <property type="entry name" value="TPR-like"/>
    <property type="match status" value="1"/>
</dbReference>
<name>A0A9W4T8H8_9GLOM</name>
<dbReference type="Gene3D" id="1.25.40.10">
    <property type="entry name" value="Tetratricopeptide repeat domain"/>
    <property type="match status" value="2"/>
</dbReference>
<dbReference type="Gene3D" id="3.30.40.10">
    <property type="entry name" value="Zinc/RING finger domain, C3HC4 (zinc finger)"/>
    <property type="match status" value="1"/>
</dbReference>
<sequence>LRDDETWFQEVLRRTKELLKSALNITPGLLSILAPAVIIPFDNCATFVQLRQGLSFKYPIAPYYLDWRIMSIIQYNLFNWSESNEKIINKKFGERILMEYLWSFSEREWNDNVDKAMLNSQNKFDEILNKLARSLKNTGGFISDMVGNEPLALPDMLWFGMLDLAQNLIQKSSQPVIHGFCYYLAIESLNKAPSSFIQFKAIEVLLHLQNINEESFSMMELDFNQYAQNLYENNSTESSEKFQCLLSFVKEKCHEDFKLLNDKIGKGKGKNLYQNINFKKEQTLNSCNILDIIADEMTCPISHEPEDQLCILKCQHVISLNNLKRLKQRECPICRESIDYYDVRSLSQSTIFKNLYSYLFDAGRILHSYEADDPDQIDQAANDHYESESDDSEADYMIIKKKFIKEFKMRTNRFQSIFQITNSKKQYPEYKNVIKELDDKNYERAVVKCRDYLKVFPKSYTMRCVIAYAYRCLKKYEQANSYLDEAIELKKKSPIAYYICGEILFSQREYINAILKLNIAKDYKIKTNNLNILLGTSYYFEAGRYKNHYYYDEALKNYKIALMNEPKHYLCLKCCANIYKIQERYLEALEMLDKILEINQDDSLILCYYGEILNYLGRYKDSIYHFTRAYNIDPENSHILINKAIIHYELQEYNKALLDINKSIHLISSNSFAYFFKGLIYYALGNHYSARIEVERCKSFFDANDNLAKFLIDYLKHLLSINESSTLNHRDISLVYLVQEYSNSKLWTFLLKYFKVNDDYFSEIGIINKFHKLMYK</sequence>
<dbReference type="Gene3D" id="1.25.40.1040">
    <property type="match status" value="1"/>
</dbReference>
<accession>A0A9W4T8H8</accession>
<dbReference type="SUPFAM" id="SSF57850">
    <property type="entry name" value="RING/U-box"/>
    <property type="match status" value="1"/>
</dbReference>
<dbReference type="GO" id="GO:0051301">
    <property type="term" value="P:cell division"/>
    <property type="evidence" value="ECO:0007669"/>
    <property type="project" value="TreeGrafter"/>
</dbReference>
<dbReference type="PROSITE" id="PS50005">
    <property type="entry name" value="TPR"/>
    <property type="match status" value="1"/>
</dbReference>
<dbReference type="InterPro" id="IPR013083">
    <property type="entry name" value="Znf_RING/FYVE/PHD"/>
</dbReference>
<keyword evidence="5" id="KW-1185">Reference proteome</keyword>
<dbReference type="GO" id="GO:0005680">
    <property type="term" value="C:anaphase-promoting complex"/>
    <property type="evidence" value="ECO:0007669"/>
    <property type="project" value="UniProtKB-ARBA"/>
</dbReference>
<feature type="non-terminal residue" evidence="4">
    <location>
        <position position="1"/>
    </location>
</feature>
<dbReference type="InterPro" id="IPR019734">
    <property type="entry name" value="TPR_rpt"/>
</dbReference>
<keyword evidence="1 3" id="KW-0802">TPR repeat</keyword>
<comment type="caution">
    <text evidence="4">The sequence shown here is derived from an EMBL/GenBank/DDBJ whole genome shotgun (WGS) entry which is preliminary data.</text>
</comment>
<dbReference type="InterPro" id="IPR011990">
    <property type="entry name" value="TPR-like_helical_dom_sf"/>
</dbReference>
<dbReference type="Proteomes" id="UP001153678">
    <property type="component" value="Unassembled WGS sequence"/>
</dbReference>
<dbReference type="SMART" id="SM00028">
    <property type="entry name" value="TPR"/>
    <property type="match status" value="6"/>
</dbReference>
<feature type="repeat" description="TPR" evidence="3">
    <location>
        <begin position="603"/>
        <end position="636"/>
    </location>
</feature>
<dbReference type="EMBL" id="CAMKVN010012927">
    <property type="protein sequence ID" value="CAI2195727.1"/>
    <property type="molecule type" value="Genomic_DNA"/>
</dbReference>
<evidence type="ECO:0000313" key="5">
    <source>
        <dbReference type="Proteomes" id="UP001153678"/>
    </source>
</evidence>
<dbReference type="AlphaFoldDB" id="A0A9W4T8H8"/>
<feature type="non-terminal residue" evidence="4">
    <location>
        <position position="776"/>
    </location>
</feature>
<gene>
    <name evidence="4" type="ORF">FWILDA_LOCUS17222</name>
</gene>
<dbReference type="PANTHER" id="PTHR12558:SF13">
    <property type="entry name" value="CELL DIVISION CYCLE PROTEIN 27 HOMOLOG"/>
    <property type="match status" value="1"/>
</dbReference>
<evidence type="ECO:0000256" key="3">
    <source>
        <dbReference type="PROSITE-ProRule" id="PRU00339"/>
    </source>
</evidence>
<evidence type="ECO:0000256" key="2">
    <source>
        <dbReference type="ARBA" id="ARBA00038210"/>
    </source>
</evidence>
<dbReference type="PANTHER" id="PTHR12558">
    <property type="entry name" value="CELL DIVISION CYCLE 16,23,27"/>
    <property type="match status" value="1"/>
</dbReference>
<evidence type="ECO:0000256" key="1">
    <source>
        <dbReference type="ARBA" id="ARBA00022803"/>
    </source>
</evidence>
<organism evidence="4 5">
    <name type="scientific">Funneliformis geosporum</name>
    <dbReference type="NCBI Taxonomy" id="1117311"/>
    <lineage>
        <taxon>Eukaryota</taxon>
        <taxon>Fungi</taxon>
        <taxon>Fungi incertae sedis</taxon>
        <taxon>Mucoromycota</taxon>
        <taxon>Glomeromycotina</taxon>
        <taxon>Glomeromycetes</taxon>
        <taxon>Glomerales</taxon>
        <taxon>Glomeraceae</taxon>
        <taxon>Funneliformis</taxon>
    </lineage>
</organism>
<protein>
    <submittedName>
        <fullName evidence="4">12348_t:CDS:1</fullName>
    </submittedName>
</protein>
<evidence type="ECO:0000313" key="4">
    <source>
        <dbReference type="EMBL" id="CAI2195727.1"/>
    </source>
</evidence>
<dbReference type="OrthoDB" id="2435388at2759"/>
<reference evidence="4" key="1">
    <citation type="submission" date="2022-08" db="EMBL/GenBank/DDBJ databases">
        <authorList>
            <person name="Kallberg Y."/>
            <person name="Tangrot J."/>
            <person name="Rosling A."/>
        </authorList>
    </citation>
    <scope>NUCLEOTIDE SEQUENCE</scope>
    <source>
        <strain evidence="4">Wild A</strain>
    </source>
</reference>
<proteinExistence type="inferred from homology"/>
<comment type="similarity">
    <text evidence="2">Belongs to the APC3/CDC27 family.</text>
</comment>